<dbReference type="CDD" id="cd00093">
    <property type="entry name" value="HTH_XRE"/>
    <property type="match status" value="1"/>
</dbReference>
<gene>
    <name evidence="2" type="ORF">PSU4_25570</name>
</gene>
<dbReference type="Proteomes" id="UP000321685">
    <property type="component" value="Unassembled WGS sequence"/>
</dbReference>
<evidence type="ECO:0000313" key="3">
    <source>
        <dbReference type="Proteomes" id="UP000321685"/>
    </source>
</evidence>
<dbReference type="SUPFAM" id="SSF47413">
    <property type="entry name" value="lambda repressor-like DNA-binding domains"/>
    <property type="match status" value="1"/>
</dbReference>
<dbReference type="AlphaFoldDB" id="A0A511DGT8"/>
<proteinExistence type="predicted"/>
<dbReference type="PROSITE" id="PS50943">
    <property type="entry name" value="HTH_CROC1"/>
    <property type="match status" value="1"/>
</dbReference>
<organism evidence="2 3">
    <name type="scientific">Pseudonocardia sulfidoxydans NBRC 16205</name>
    <dbReference type="NCBI Taxonomy" id="1223511"/>
    <lineage>
        <taxon>Bacteria</taxon>
        <taxon>Bacillati</taxon>
        <taxon>Actinomycetota</taxon>
        <taxon>Actinomycetes</taxon>
        <taxon>Pseudonocardiales</taxon>
        <taxon>Pseudonocardiaceae</taxon>
        <taxon>Pseudonocardia</taxon>
    </lineage>
</organism>
<comment type="caution">
    <text evidence="2">The sequence shown here is derived from an EMBL/GenBank/DDBJ whole genome shotgun (WGS) entry which is preliminary data.</text>
</comment>
<dbReference type="RefSeq" id="WP_222596241.1">
    <property type="nucleotide sequence ID" value="NZ_BJVJ01000021.1"/>
</dbReference>
<keyword evidence="3" id="KW-1185">Reference proteome</keyword>
<dbReference type="InterPro" id="IPR001387">
    <property type="entry name" value="Cro/C1-type_HTH"/>
</dbReference>
<feature type="domain" description="HTH cro/C1-type" evidence="1">
    <location>
        <begin position="18"/>
        <end position="73"/>
    </location>
</feature>
<name>A0A511DGT8_9PSEU</name>
<dbReference type="Pfam" id="PF13560">
    <property type="entry name" value="HTH_31"/>
    <property type="match status" value="1"/>
</dbReference>
<protein>
    <submittedName>
        <fullName evidence="2">Transcriptional regulator</fullName>
    </submittedName>
</protein>
<accession>A0A511DGT8</accession>
<dbReference type="InterPro" id="IPR043917">
    <property type="entry name" value="DUF5753"/>
</dbReference>
<evidence type="ECO:0000313" key="2">
    <source>
        <dbReference type="EMBL" id="GEL23603.1"/>
    </source>
</evidence>
<sequence>MAEAHGPAGPRRRLGAELRRLRNKSGLHLDDVAREMSCSTSKISRLENGKGIPKLPDVRELMRIYGVTSDTERDMLLRLVRDGRRQGWWEPYTEGVQAERFVLDDPGRYPALETEAVAVRLFTGMIMPGLLQTADYAREMLRALLPHRPRGDIESLVTLRLERQKALCREVSPLQLSAVLDEALLRRVVGGPELMREQLHAVLDRSDLSTVDVRVLPFAAGFHRGHLGQFTLLELHEPLGDLVFIEGHGGDSYLDSADDVTLYKEVYADVVSKALSPATSAELIREYLVRYESGEGGL</sequence>
<dbReference type="EMBL" id="BJVJ01000021">
    <property type="protein sequence ID" value="GEL23603.1"/>
    <property type="molecule type" value="Genomic_DNA"/>
</dbReference>
<dbReference type="InterPro" id="IPR010982">
    <property type="entry name" value="Lambda_DNA-bd_dom_sf"/>
</dbReference>
<dbReference type="GO" id="GO:0003677">
    <property type="term" value="F:DNA binding"/>
    <property type="evidence" value="ECO:0007669"/>
    <property type="project" value="InterPro"/>
</dbReference>
<reference evidence="2 3" key="1">
    <citation type="submission" date="2019-07" db="EMBL/GenBank/DDBJ databases">
        <title>Whole genome shotgun sequence of Pseudonocardia sulfidoxydans NBRC 16205.</title>
        <authorList>
            <person name="Hosoyama A."/>
            <person name="Uohara A."/>
            <person name="Ohji S."/>
            <person name="Ichikawa N."/>
        </authorList>
    </citation>
    <scope>NUCLEOTIDE SEQUENCE [LARGE SCALE GENOMIC DNA]</scope>
    <source>
        <strain evidence="2 3">NBRC 16205</strain>
    </source>
</reference>
<dbReference type="Pfam" id="PF19054">
    <property type="entry name" value="DUF5753"/>
    <property type="match status" value="1"/>
</dbReference>
<dbReference type="Gene3D" id="1.10.260.40">
    <property type="entry name" value="lambda repressor-like DNA-binding domains"/>
    <property type="match status" value="1"/>
</dbReference>
<evidence type="ECO:0000259" key="1">
    <source>
        <dbReference type="PROSITE" id="PS50943"/>
    </source>
</evidence>
<dbReference type="SMART" id="SM00530">
    <property type="entry name" value="HTH_XRE"/>
    <property type="match status" value="1"/>
</dbReference>